<evidence type="ECO:0000256" key="2">
    <source>
        <dbReference type="SAM" id="Phobius"/>
    </source>
</evidence>
<feature type="compositionally biased region" description="Polar residues" evidence="1">
    <location>
        <begin position="32"/>
        <end position="42"/>
    </location>
</feature>
<dbReference type="Proteomes" id="UP000398389">
    <property type="component" value="Unassembled WGS sequence"/>
</dbReference>
<reference evidence="3 4" key="1">
    <citation type="submission" date="2019-09" db="EMBL/GenBank/DDBJ databases">
        <authorList>
            <person name="Brejova B."/>
        </authorList>
    </citation>
    <scope>NUCLEOTIDE SEQUENCE [LARGE SCALE GENOMIC DNA]</scope>
</reference>
<dbReference type="GO" id="GO:0004721">
    <property type="term" value="F:phosphoprotein phosphatase activity"/>
    <property type="evidence" value="ECO:0007669"/>
    <property type="project" value="TreeGrafter"/>
</dbReference>
<evidence type="ECO:0008006" key="5">
    <source>
        <dbReference type="Google" id="ProtNLM"/>
    </source>
</evidence>
<dbReference type="PANTHER" id="PTHR28249">
    <property type="entry name" value="SPORULATION-SPECIFIC PROTEIN SPO7"/>
    <property type="match status" value="1"/>
</dbReference>
<keyword evidence="2" id="KW-0472">Membrane</keyword>
<feature type="compositionally biased region" description="Low complexity" evidence="1">
    <location>
        <begin position="219"/>
        <end position="241"/>
    </location>
</feature>
<feature type="compositionally biased region" description="Polar residues" evidence="1">
    <location>
        <begin position="109"/>
        <end position="122"/>
    </location>
</feature>
<gene>
    <name evidence="3" type="ORF">SAPINGB_P002597</name>
</gene>
<evidence type="ECO:0000313" key="4">
    <source>
        <dbReference type="Proteomes" id="UP000398389"/>
    </source>
</evidence>
<feature type="compositionally biased region" description="Pro residues" evidence="1">
    <location>
        <begin position="87"/>
        <end position="96"/>
    </location>
</feature>
<dbReference type="PANTHER" id="PTHR28249:SF1">
    <property type="entry name" value="SPORULATION-SPECIFIC PROTEIN SPO7"/>
    <property type="match status" value="1"/>
</dbReference>
<protein>
    <recommendedName>
        <fullName evidence="5">Spo7-like protein</fullName>
    </recommendedName>
</protein>
<accession>A0A5E8BER5</accession>
<feature type="region of interest" description="Disordered" evidence="1">
    <location>
        <begin position="443"/>
        <end position="474"/>
    </location>
</feature>
<feature type="compositionally biased region" description="Pro residues" evidence="1">
    <location>
        <begin position="263"/>
        <end position="273"/>
    </location>
</feature>
<feature type="compositionally biased region" description="Polar residues" evidence="1">
    <location>
        <begin position="1"/>
        <end position="12"/>
    </location>
</feature>
<dbReference type="RefSeq" id="XP_031853206.1">
    <property type="nucleotide sequence ID" value="XM_031997315.1"/>
</dbReference>
<dbReference type="InterPro" id="IPR005605">
    <property type="entry name" value="Spo7"/>
</dbReference>
<feature type="transmembrane region" description="Helical" evidence="2">
    <location>
        <begin position="333"/>
        <end position="353"/>
    </location>
</feature>
<evidence type="ECO:0000256" key="1">
    <source>
        <dbReference type="SAM" id="MobiDB-lite"/>
    </source>
</evidence>
<feature type="region of interest" description="Disordered" evidence="1">
    <location>
        <begin position="178"/>
        <end position="276"/>
    </location>
</feature>
<name>A0A5E8BER5_9ASCO</name>
<feature type="region of interest" description="Disordered" evidence="1">
    <location>
        <begin position="1"/>
        <end position="133"/>
    </location>
</feature>
<keyword evidence="2" id="KW-0812">Transmembrane</keyword>
<keyword evidence="4" id="KW-1185">Reference proteome</keyword>
<feature type="compositionally biased region" description="Low complexity" evidence="1">
    <location>
        <begin position="43"/>
        <end position="65"/>
    </location>
</feature>
<dbReference type="GO" id="GO:0019888">
    <property type="term" value="F:protein phosphatase regulator activity"/>
    <property type="evidence" value="ECO:0007669"/>
    <property type="project" value="InterPro"/>
</dbReference>
<evidence type="ECO:0000313" key="3">
    <source>
        <dbReference type="EMBL" id="VVT50093.1"/>
    </source>
</evidence>
<dbReference type="GO" id="GO:0071595">
    <property type="term" value="C:Nem1-Spo7 phosphatase complex"/>
    <property type="evidence" value="ECO:0007669"/>
    <property type="project" value="TreeGrafter"/>
</dbReference>
<feature type="compositionally biased region" description="Low complexity" evidence="1">
    <location>
        <begin position="249"/>
        <end position="262"/>
    </location>
</feature>
<dbReference type="GeneID" id="43581415"/>
<organism evidence="3 4">
    <name type="scientific">Magnusiomyces paraingens</name>
    <dbReference type="NCBI Taxonomy" id="2606893"/>
    <lineage>
        <taxon>Eukaryota</taxon>
        <taxon>Fungi</taxon>
        <taxon>Dikarya</taxon>
        <taxon>Ascomycota</taxon>
        <taxon>Saccharomycotina</taxon>
        <taxon>Dipodascomycetes</taxon>
        <taxon>Dipodascales</taxon>
        <taxon>Dipodascaceae</taxon>
        <taxon>Magnusiomyces</taxon>
    </lineage>
</organism>
<dbReference type="AlphaFoldDB" id="A0A5E8BER5"/>
<feature type="compositionally biased region" description="Low complexity" evidence="1">
    <location>
        <begin position="458"/>
        <end position="474"/>
    </location>
</feature>
<dbReference type="EMBL" id="CABVLU010000002">
    <property type="protein sequence ID" value="VVT50093.1"/>
    <property type="molecule type" value="Genomic_DNA"/>
</dbReference>
<feature type="transmembrane region" description="Helical" evidence="2">
    <location>
        <begin position="304"/>
        <end position="327"/>
    </location>
</feature>
<sequence length="474" mass="52849">MSADSPDTQTRPVTPPEPKQQLNPDIDRVPTLKQQDLLTSHQTTATETTTTTTTTTETTTTTTTANATPHNQQPHLKDPVLQNVPQVPEPESPSPSPTTKEPLKHLSKPRNSNNSKNLSQNPLKDLLPSPESQEKPLHAIPLTVAAATTIIASTQSSAQTTAIPELIVISDSLPTTDPQLSLNIPETSQSSSSIQSSTQSSQSPTPQPSHDSLRPISPQPQSQTQSRHSSRSQSPQTSGSSRRQRRRSSTASISSLSSDDGAPQPPPPRPQPGHPANIYRNLLIMEDSFRQEYVILRKTRRKYLLFNISMAALTLYFFYCVFIEPSIYRVIHFFNRLLLMIFATTIILFYISGSHRKTIGSSRKFIYNVNKGMRGFNIKLVRITQSWPETFIDWFWAPAYAARPGEIVKLVLSPRVFNPDIIEGWEIYRVEYWNKEYLKAQGKPVAEPSASPHRTRKSFASSSTSRPSSSSLRS</sequence>
<dbReference type="Pfam" id="PF03907">
    <property type="entry name" value="Spo7"/>
    <property type="match status" value="2"/>
</dbReference>
<feature type="compositionally biased region" description="Low complexity" evidence="1">
    <location>
        <begin position="187"/>
        <end position="204"/>
    </location>
</feature>
<dbReference type="GO" id="GO:0006998">
    <property type="term" value="P:nuclear envelope organization"/>
    <property type="evidence" value="ECO:0007669"/>
    <property type="project" value="TreeGrafter"/>
</dbReference>
<dbReference type="OrthoDB" id="5599171at2759"/>
<keyword evidence="2" id="KW-1133">Transmembrane helix</keyword>
<proteinExistence type="predicted"/>